<dbReference type="OrthoDB" id="1747252at2759"/>
<evidence type="ECO:0000313" key="5">
    <source>
        <dbReference type="Proteomes" id="UP000799772"/>
    </source>
</evidence>
<dbReference type="SUPFAM" id="SSF56808">
    <property type="entry name" value="Ribosomal protein L1"/>
    <property type="match status" value="1"/>
</dbReference>
<evidence type="ECO:0000256" key="3">
    <source>
        <dbReference type="ARBA" id="ARBA00023274"/>
    </source>
</evidence>
<evidence type="ECO:0000256" key="2">
    <source>
        <dbReference type="ARBA" id="ARBA00022980"/>
    </source>
</evidence>
<dbReference type="CDD" id="cd00403">
    <property type="entry name" value="Ribosomal_L1"/>
    <property type="match status" value="1"/>
</dbReference>
<dbReference type="Gene3D" id="3.40.50.790">
    <property type="match status" value="1"/>
</dbReference>
<keyword evidence="3" id="KW-0687">Ribonucleoprotein</keyword>
<dbReference type="GO" id="GO:0005762">
    <property type="term" value="C:mitochondrial large ribosomal subunit"/>
    <property type="evidence" value="ECO:0007669"/>
    <property type="project" value="TreeGrafter"/>
</dbReference>
<dbReference type="PANTHER" id="PTHR36427:SF3">
    <property type="entry name" value="LARGE RIBOSOMAL SUBUNIT PROTEIN UL1M"/>
    <property type="match status" value="1"/>
</dbReference>
<sequence length="299" mass="32649">MAAARTPLAQWGHSLLSQSRNKPDALSRICLACQSRYASAATTAKYRRGDANAPTKKKKERKHFKTEDLKNADKYSLVEAMRYIRAFEVGYPSNSPKYEIAMKLRTLKNGPLVRSRLNLPHPVKTDMRICVICPPDSPQADAARAAGASLVGEDAIFDAVKEGRIEFDRCLCLDTSLPKLAKAGIARALGPRGLMPSAKTGTVVRDVSAAVRDMVGASEYREKEGVVRLAIATLAATPEQLKANIKAFMDKVRGDLNTLSDRIVKDVHEVVLSSTHGPGFTLNGEFADEEGTRPEELAR</sequence>
<comment type="similarity">
    <text evidence="1">Belongs to the universal ribosomal protein uL1 family.</text>
</comment>
<organism evidence="4 5">
    <name type="scientific">Rhizodiscina lignyota</name>
    <dbReference type="NCBI Taxonomy" id="1504668"/>
    <lineage>
        <taxon>Eukaryota</taxon>
        <taxon>Fungi</taxon>
        <taxon>Dikarya</taxon>
        <taxon>Ascomycota</taxon>
        <taxon>Pezizomycotina</taxon>
        <taxon>Dothideomycetes</taxon>
        <taxon>Pleosporomycetidae</taxon>
        <taxon>Aulographales</taxon>
        <taxon>Rhizodiscinaceae</taxon>
        <taxon>Rhizodiscina</taxon>
    </lineage>
</organism>
<reference evidence="4" key="1">
    <citation type="journal article" date="2020" name="Stud. Mycol.">
        <title>101 Dothideomycetes genomes: a test case for predicting lifestyles and emergence of pathogens.</title>
        <authorList>
            <person name="Haridas S."/>
            <person name="Albert R."/>
            <person name="Binder M."/>
            <person name="Bloem J."/>
            <person name="Labutti K."/>
            <person name="Salamov A."/>
            <person name="Andreopoulos B."/>
            <person name="Baker S."/>
            <person name="Barry K."/>
            <person name="Bills G."/>
            <person name="Bluhm B."/>
            <person name="Cannon C."/>
            <person name="Castanera R."/>
            <person name="Culley D."/>
            <person name="Daum C."/>
            <person name="Ezra D."/>
            <person name="Gonzalez J."/>
            <person name="Henrissat B."/>
            <person name="Kuo A."/>
            <person name="Liang C."/>
            <person name="Lipzen A."/>
            <person name="Lutzoni F."/>
            <person name="Magnuson J."/>
            <person name="Mondo S."/>
            <person name="Nolan M."/>
            <person name="Ohm R."/>
            <person name="Pangilinan J."/>
            <person name="Park H.-J."/>
            <person name="Ramirez L."/>
            <person name="Alfaro M."/>
            <person name="Sun H."/>
            <person name="Tritt A."/>
            <person name="Yoshinaga Y."/>
            <person name="Zwiers L.-H."/>
            <person name="Turgeon B."/>
            <person name="Goodwin S."/>
            <person name="Spatafora J."/>
            <person name="Crous P."/>
            <person name="Grigoriev I."/>
        </authorList>
    </citation>
    <scope>NUCLEOTIDE SEQUENCE</scope>
    <source>
        <strain evidence="4">CBS 133067</strain>
    </source>
</reference>
<evidence type="ECO:0000256" key="1">
    <source>
        <dbReference type="ARBA" id="ARBA00010531"/>
    </source>
</evidence>
<dbReference type="PANTHER" id="PTHR36427">
    <property type="entry name" value="54S RIBOSOMAL PROTEIN L1, MITOCHONDRIAL"/>
    <property type="match status" value="1"/>
</dbReference>
<comment type="caution">
    <text evidence="4">The sequence shown here is derived from an EMBL/GenBank/DDBJ whole genome shotgun (WGS) entry which is preliminary data.</text>
</comment>
<dbReference type="InterPro" id="IPR028364">
    <property type="entry name" value="Ribosomal_uL1/biogenesis"/>
</dbReference>
<dbReference type="GO" id="GO:0003735">
    <property type="term" value="F:structural constituent of ribosome"/>
    <property type="evidence" value="ECO:0007669"/>
    <property type="project" value="TreeGrafter"/>
</dbReference>
<dbReference type="Proteomes" id="UP000799772">
    <property type="component" value="Unassembled WGS sequence"/>
</dbReference>
<keyword evidence="2 4" id="KW-0689">Ribosomal protein</keyword>
<dbReference type="EMBL" id="ML978134">
    <property type="protein sequence ID" value="KAF2094441.1"/>
    <property type="molecule type" value="Genomic_DNA"/>
</dbReference>
<evidence type="ECO:0000313" key="4">
    <source>
        <dbReference type="EMBL" id="KAF2094441.1"/>
    </source>
</evidence>
<dbReference type="AlphaFoldDB" id="A0A9P4I9Y0"/>
<dbReference type="InterPro" id="IPR023674">
    <property type="entry name" value="Ribosomal_uL1-like"/>
</dbReference>
<dbReference type="FunFam" id="3.40.50.790:FF:000001">
    <property type="entry name" value="50S ribosomal protein L1"/>
    <property type="match status" value="1"/>
</dbReference>
<proteinExistence type="inferred from homology"/>
<name>A0A9P4I9Y0_9PEZI</name>
<dbReference type="Gene3D" id="3.30.190.20">
    <property type="match status" value="1"/>
</dbReference>
<keyword evidence="5" id="KW-1185">Reference proteome</keyword>
<gene>
    <name evidence="4" type="ORF">NA57DRAFT_46306</name>
</gene>
<dbReference type="InterPro" id="IPR016095">
    <property type="entry name" value="Ribosomal_uL1_3-a/b-sand"/>
</dbReference>
<dbReference type="Pfam" id="PF00687">
    <property type="entry name" value="Ribosomal_L1"/>
    <property type="match status" value="1"/>
</dbReference>
<accession>A0A9P4I9Y0</accession>
<protein>
    <submittedName>
        <fullName evidence="4">Ribosomal protein L1</fullName>
    </submittedName>
</protein>